<dbReference type="InterPro" id="IPR015946">
    <property type="entry name" value="KH_dom-like_a/b"/>
</dbReference>
<dbReference type="HAMAP" id="MF_00003">
    <property type="entry name" value="RbfA"/>
    <property type="match status" value="1"/>
</dbReference>
<comment type="similarity">
    <text evidence="2">Belongs to the RbfA family.</text>
</comment>
<evidence type="ECO:0000313" key="3">
    <source>
        <dbReference type="EMBL" id="OCC15453.1"/>
    </source>
</evidence>
<comment type="subcellular location">
    <subcellularLocation>
        <location evidence="2">Cytoplasm</location>
    </subcellularLocation>
</comment>
<dbReference type="InterPro" id="IPR020053">
    <property type="entry name" value="Ribosome-bd_factorA_CS"/>
</dbReference>
<reference evidence="3 4" key="1">
    <citation type="submission" date="2016-06" db="EMBL/GenBank/DDBJ databases">
        <title>Respiratory ammonification of nitrate coupled to the oxidation of elemental sulfur in deep-sea autotrophic thermophilic bacteria.</title>
        <authorList>
            <person name="Slobodkina G.B."/>
            <person name="Mardanov A.V."/>
            <person name="Ravin N.V."/>
            <person name="Frolova A.A."/>
            <person name="Viryasiv M.B."/>
            <person name="Chernyh N.A."/>
            <person name="Bonch-Osmolovskaya E.A."/>
            <person name="Slobodkin A.I."/>
        </authorList>
    </citation>
    <scope>NUCLEOTIDE SEQUENCE [LARGE SCALE GENOMIC DNA]</scope>
    <source>
        <strain evidence="3 4">S69</strain>
    </source>
</reference>
<comment type="function">
    <text evidence="2">One of several proteins that assist in the late maturation steps of the functional core of the 30S ribosomal subunit. Associates with free 30S ribosomal subunits (but not with 30S subunits that are part of 70S ribosomes or polysomes). Required for efficient processing of 16S rRNA. May interact with the 5'-terminal helix region of 16S rRNA.</text>
</comment>
<evidence type="ECO:0000256" key="1">
    <source>
        <dbReference type="ARBA" id="ARBA00022517"/>
    </source>
</evidence>
<dbReference type="EMBL" id="MAGO01000005">
    <property type="protein sequence ID" value="OCC15453.1"/>
    <property type="molecule type" value="Genomic_DNA"/>
</dbReference>
<dbReference type="PANTHER" id="PTHR33515">
    <property type="entry name" value="RIBOSOME-BINDING FACTOR A, CHLOROPLASTIC-RELATED"/>
    <property type="match status" value="1"/>
</dbReference>
<keyword evidence="1 2" id="KW-0690">Ribosome biogenesis</keyword>
<gene>
    <name evidence="2" type="primary">rbfA</name>
    <name evidence="3" type="ORF">DBT_1200</name>
</gene>
<dbReference type="GO" id="GO:0043024">
    <property type="term" value="F:ribosomal small subunit binding"/>
    <property type="evidence" value="ECO:0007669"/>
    <property type="project" value="TreeGrafter"/>
</dbReference>
<keyword evidence="2" id="KW-0963">Cytoplasm</keyword>
<name>A0A1B9F6E7_9BACT</name>
<dbReference type="STRING" id="1156395.DBT_1200"/>
<dbReference type="SUPFAM" id="SSF89919">
    <property type="entry name" value="Ribosome-binding factor A, RbfA"/>
    <property type="match status" value="1"/>
</dbReference>
<dbReference type="PANTHER" id="PTHR33515:SF1">
    <property type="entry name" value="RIBOSOME-BINDING FACTOR A, CHLOROPLASTIC-RELATED"/>
    <property type="match status" value="1"/>
</dbReference>
<comment type="subunit">
    <text evidence="2">Monomer. Binds 30S ribosomal subunits, but not 50S ribosomal subunits or 70S ribosomes.</text>
</comment>
<accession>A0A1B9F6E7</accession>
<sequence>MLQREVKDPRLQGMVTIVEVEVTKDLRKAKIFVSVYGATDTRQKAMEGLNRAKGFIRHELWKRLDMKRVPEIEFVLDERVDHALKIERLLRERS</sequence>
<dbReference type="Gene3D" id="3.30.300.20">
    <property type="match status" value="1"/>
</dbReference>
<dbReference type="InterPro" id="IPR023799">
    <property type="entry name" value="RbfA_dom_sf"/>
</dbReference>
<proteinExistence type="inferred from homology"/>
<keyword evidence="4" id="KW-1185">Reference proteome</keyword>
<dbReference type="Pfam" id="PF02033">
    <property type="entry name" value="RBFA"/>
    <property type="match status" value="1"/>
</dbReference>
<dbReference type="GO" id="GO:0005829">
    <property type="term" value="C:cytosol"/>
    <property type="evidence" value="ECO:0007669"/>
    <property type="project" value="TreeGrafter"/>
</dbReference>
<comment type="caution">
    <text evidence="3">The sequence shown here is derived from an EMBL/GenBank/DDBJ whole genome shotgun (WGS) entry which is preliminary data.</text>
</comment>
<evidence type="ECO:0000256" key="2">
    <source>
        <dbReference type="HAMAP-Rule" id="MF_00003"/>
    </source>
</evidence>
<dbReference type="AlphaFoldDB" id="A0A1B9F6E7"/>
<protein>
    <recommendedName>
        <fullName evidence="2">Ribosome-binding factor A</fullName>
    </recommendedName>
</protein>
<dbReference type="NCBIfam" id="TIGR00082">
    <property type="entry name" value="rbfA"/>
    <property type="match status" value="1"/>
</dbReference>
<dbReference type="Proteomes" id="UP000093080">
    <property type="component" value="Unassembled WGS sequence"/>
</dbReference>
<organism evidence="3 4">
    <name type="scientific">Dissulfuribacter thermophilus</name>
    <dbReference type="NCBI Taxonomy" id="1156395"/>
    <lineage>
        <taxon>Bacteria</taxon>
        <taxon>Pseudomonadati</taxon>
        <taxon>Thermodesulfobacteriota</taxon>
        <taxon>Dissulfuribacteria</taxon>
        <taxon>Dissulfuribacterales</taxon>
        <taxon>Dissulfuribacteraceae</taxon>
        <taxon>Dissulfuribacter</taxon>
    </lineage>
</organism>
<dbReference type="GO" id="GO:0030490">
    <property type="term" value="P:maturation of SSU-rRNA"/>
    <property type="evidence" value="ECO:0007669"/>
    <property type="project" value="UniProtKB-UniRule"/>
</dbReference>
<dbReference type="InterPro" id="IPR000238">
    <property type="entry name" value="RbfA"/>
</dbReference>
<dbReference type="PROSITE" id="PS01319">
    <property type="entry name" value="RBFA"/>
    <property type="match status" value="1"/>
</dbReference>
<evidence type="ECO:0000313" key="4">
    <source>
        <dbReference type="Proteomes" id="UP000093080"/>
    </source>
</evidence>